<comment type="caution">
    <text evidence="2">The sequence shown here is derived from an EMBL/GenBank/DDBJ whole genome shotgun (WGS) entry which is preliminary data.</text>
</comment>
<organism evidence="2 3">
    <name type="scientific">Heracleum sosnowskyi</name>
    <dbReference type="NCBI Taxonomy" id="360622"/>
    <lineage>
        <taxon>Eukaryota</taxon>
        <taxon>Viridiplantae</taxon>
        <taxon>Streptophyta</taxon>
        <taxon>Embryophyta</taxon>
        <taxon>Tracheophyta</taxon>
        <taxon>Spermatophyta</taxon>
        <taxon>Magnoliopsida</taxon>
        <taxon>eudicotyledons</taxon>
        <taxon>Gunneridae</taxon>
        <taxon>Pentapetalae</taxon>
        <taxon>asterids</taxon>
        <taxon>campanulids</taxon>
        <taxon>Apiales</taxon>
        <taxon>Apiaceae</taxon>
        <taxon>Apioideae</taxon>
        <taxon>apioid superclade</taxon>
        <taxon>Tordylieae</taxon>
        <taxon>Tordyliinae</taxon>
        <taxon>Heracleum</taxon>
    </lineage>
</organism>
<dbReference type="AlphaFoldDB" id="A0AAD8J2B5"/>
<dbReference type="Proteomes" id="UP001237642">
    <property type="component" value="Unassembled WGS sequence"/>
</dbReference>
<name>A0AAD8J2B5_9APIA</name>
<protein>
    <submittedName>
        <fullName evidence="2">Uncharacterized protein</fullName>
    </submittedName>
</protein>
<evidence type="ECO:0000313" key="3">
    <source>
        <dbReference type="Proteomes" id="UP001237642"/>
    </source>
</evidence>
<dbReference type="EMBL" id="JAUIZM010000002">
    <property type="protein sequence ID" value="KAK1395768.1"/>
    <property type="molecule type" value="Genomic_DNA"/>
</dbReference>
<feature type="region of interest" description="Disordered" evidence="1">
    <location>
        <begin position="1"/>
        <end position="26"/>
    </location>
</feature>
<keyword evidence="3" id="KW-1185">Reference proteome</keyword>
<gene>
    <name evidence="2" type="ORF">POM88_005631</name>
</gene>
<reference evidence="2" key="2">
    <citation type="submission" date="2023-05" db="EMBL/GenBank/DDBJ databases">
        <authorList>
            <person name="Schelkunov M.I."/>
        </authorList>
    </citation>
    <scope>NUCLEOTIDE SEQUENCE</scope>
    <source>
        <strain evidence="2">Hsosn_3</strain>
        <tissue evidence="2">Leaf</tissue>
    </source>
</reference>
<proteinExistence type="predicted"/>
<sequence>MLDGEMQETCSSGQEKKEAMEGVRSFGFGPSRPPRYRNSGFEFLVEKLEEVDEFILPDIEPLASLICPERLEYPDMFELGDVVPIDNINVYDAFLRPYFPFSMPVSFVVMSNLADACCLERRMRHVASIVGKDFVLVAIFLNGNPPLSVNKEFFKLLWSALSKLHDVGNYFGNLRYGVRVVNNKPILTFPARRVFRDHGYERGVENDLVNVISWAIEAFSDLVIELRCFLSICRDVVPVRNCTVASEDFSKVTTSVGTFSWKIC</sequence>
<evidence type="ECO:0000313" key="2">
    <source>
        <dbReference type="EMBL" id="KAK1395768.1"/>
    </source>
</evidence>
<evidence type="ECO:0000256" key="1">
    <source>
        <dbReference type="SAM" id="MobiDB-lite"/>
    </source>
</evidence>
<accession>A0AAD8J2B5</accession>
<reference evidence="2" key="1">
    <citation type="submission" date="2023-02" db="EMBL/GenBank/DDBJ databases">
        <title>Genome of toxic invasive species Heracleum sosnowskyi carries increased number of genes despite the absence of recent whole-genome duplications.</title>
        <authorList>
            <person name="Schelkunov M."/>
            <person name="Shtratnikova V."/>
            <person name="Makarenko M."/>
            <person name="Klepikova A."/>
            <person name="Omelchenko D."/>
            <person name="Novikova G."/>
            <person name="Obukhova E."/>
            <person name="Bogdanov V."/>
            <person name="Penin A."/>
            <person name="Logacheva M."/>
        </authorList>
    </citation>
    <scope>NUCLEOTIDE SEQUENCE</scope>
    <source>
        <strain evidence="2">Hsosn_3</strain>
        <tissue evidence="2">Leaf</tissue>
    </source>
</reference>